<evidence type="ECO:0000313" key="3">
    <source>
        <dbReference type="Proteomes" id="UP001150904"/>
    </source>
</evidence>
<sequence>MPESPAKNHPTSAVAGGSSSEPTPANNNQGWGDKVFRKGGSDNEPINEGQGHIHASKPRDTIGNFLGLQDQKTRAENKFMERTGLSEDMNPMHKDGEPTCQTEDHSFMGRKPGGSDTYPGWETTKSFFGAGNPN</sequence>
<dbReference type="Proteomes" id="UP001150904">
    <property type="component" value="Unassembled WGS sequence"/>
</dbReference>
<feature type="region of interest" description="Disordered" evidence="1">
    <location>
        <begin position="81"/>
        <end position="134"/>
    </location>
</feature>
<feature type="region of interest" description="Disordered" evidence="1">
    <location>
        <begin position="1"/>
        <end position="64"/>
    </location>
</feature>
<feature type="compositionally biased region" description="Polar residues" evidence="1">
    <location>
        <begin position="17"/>
        <end position="30"/>
    </location>
</feature>
<dbReference type="EMBL" id="JAPQKR010000016">
    <property type="protein sequence ID" value="KAJ5190965.1"/>
    <property type="molecule type" value="Genomic_DNA"/>
</dbReference>
<dbReference type="OrthoDB" id="4504900at2759"/>
<protein>
    <submittedName>
        <fullName evidence="2">Uncharacterized protein</fullName>
    </submittedName>
</protein>
<evidence type="ECO:0000256" key="1">
    <source>
        <dbReference type="SAM" id="MobiDB-lite"/>
    </source>
</evidence>
<comment type="caution">
    <text evidence="2">The sequence shown here is derived from an EMBL/GenBank/DDBJ whole genome shotgun (WGS) entry which is preliminary data.</text>
</comment>
<dbReference type="RefSeq" id="XP_058303905.1">
    <property type="nucleotide sequence ID" value="XM_058457006.1"/>
</dbReference>
<reference evidence="2" key="1">
    <citation type="submission" date="2022-12" db="EMBL/GenBank/DDBJ databases">
        <authorList>
            <person name="Petersen C."/>
        </authorList>
    </citation>
    <scope>NUCLEOTIDE SEQUENCE</scope>
    <source>
        <strain evidence="2">IBT 15544</strain>
    </source>
</reference>
<proteinExistence type="predicted"/>
<keyword evidence="3" id="KW-1185">Reference proteome</keyword>
<reference evidence="2" key="2">
    <citation type="journal article" date="2023" name="IMA Fungus">
        <title>Comparative genomic study of the Penicillium genus elucidates a diverse pangenome and 15 lateral gene transfer events.</title>
        <authorList>
            <person name="Petersen C."/>
            <person name="Sorensen T."/>
            <person name="Nielsen M.R."/>
            <person name="Sondergaard T.E."/>
            <person name="Sorensen J.L."/>
            <person name="Fitzpatrick D.A."/>
            <person name="Frisvad J.C."/>
            <person name="Nielsen K.L."/>
        </authorList>
    </citation>
    <scope>NUCLEOTIDE SEQUENCE</scope>
    <source>
        <strain evidence="2">IBT 15544</strain>
    </source>
</reference>
<evidence type="ECO:0000313" key="2">
    <source>
        <dbReference type="EMBL" id="KAJ5190965.1"/>
    </source>
</evidence>
<dbReference type="AlphaFoldDB" id="A0A9W9J9V6"/>
<feature type="compositionally biased region" description="Basic and acidic residues" evidence="1">
    <location>
        <begin position="81"/>
        <end position="107"/>
    </location>
</feature>
<organism evidence="2 3">
    <name type="scientific">Penicillium cinerascens</name>
    <dbReference type="NCBI Taxonomy" id="70096"/>
    <lineage>
        <taxon>Eukaryota</taxon>
        <taxon>Fungi</taxon>
        <taxon>Dikarya</taxon>
        <taxon>Ascomycota</taxon>
        <taxon>Pezizomycotina</taxon>
        <taxon>Eurotiomycetes</taxon>
        <taxon>Eurotiomycetidae</taxon>
        <taxon>Eurotiales</taxon>
        <taxon>Aspergillaceae</taxon>
        <taxon>Penicillium</taxon>
    </lineage>
</organism>
<gene>
    <name evidence="2" type="ORF">N7498_009950</name>
</gene>
<dbReference type="GeneID" id="83184307"/>
<accession>A0A9W9J9V6</accession>
<name>A0A9W9J9V6_9EURO</name>